<comment type="caution">
    <text evidence="3">The sequence shown here is derived from an EMBL/GenBank/DDBJ whole genome shotgun (WGS) entry which is preliminary data.</text>
</comment>
<protein>
    <submittedName>
        <fullName evidence="3">Uncharacterized protein</fullName>
    </submittedName>
</protein>
<keyword evidence="4" id="KW-1185">Reference proteome</keyword>
<evidence type="ECO:0000313" key="3">
    <source>
        <dbReference type="EMBL" id="TEB27059.1"/>
    </source>
</evidence>
<keyword evidence="2" id="KW-0472">Membrane</keyword>
<keyword evidence="2" id="KW-0812">Transmembrane</keyword>
<feature type="region of interest" description="Disordered" evidence="1">
    <location>
        <begin position="76"/>
        <end position="111"/>
    </location>
</feature>
<accession>A0A4Y7T0L0</accession>
<dbReference type="AlphaFoldDB" id="A0A4Y7T0L0"/>
<sequence length="130" mass="14720">MWFSSSLVTPSIPHSLPCALRRTLLRPVLALGYCNCLVGTTFWLLLHHQPGMGQWCRRINVLRQRRLPSIANRKVATSAVRKNMPPSANTSQDGRKHAAVGREPPKHTSLDDDLEKPLIQLQLPPWLWTV</sequence>
<evidence type="ECO:0000256" key="1">
    <source>
        <dbReference type="SAM" id="MobiDB-lite"/>
    </source>
</evidence>
<dbReference type="Proteomes" id="UP000298030">
    <property type="component" value="Unassembled WGS sequence"/>
</dbReference>
<evidence type="ECO:0000256" key="2">
    <source>
        <dbReference type="SAM" id="Phobius"/>
    </source>
</evidence>
<organism evidence="3 4">
    <name type="scientific">Coprinellus micaceus</name>
    <name type="common">Glistening ink-cap mushroom</name>
    <name type="synonym">Coprinus micaceus</name>
    <dbReference type="NCBI Taxonomy" id="71717"/>
    <lineage>
        <taxon>Eukaryota</taxon>
        <taxon>Fungi</taxon>
        <taxon>Dikarya</taxon>
        <taxon>Basidiomycota</taxon>
        <taxon>Agaricomycotina</taxon>
        <taxon>Agaricomycetes</taxon>
        <taxon>Agaricomycetidae</taxon>
        <taxon>Agaricales</taxon>
        <taxon>Agaricineae</taxon>
        <taxon>Psathyrellaceae</taxon>
        <taxon>Coprinellus</taxon>
    </lineage>
</organism>
<proteinExistence type="predicted"/>
<feature type="transmembrane region" description="Helical" evidence="2">
    <location>
        <begin position="24"/>
        <end position="46"/>
    </location>
</feature>
<dbReference type="EMBL" id="QPFP01000043">
    <property type="protein sequence ID" value="TEB27059.1"/>
    <property type="molecule type" value="Genomic_DNA"/>
</dbReference>
<evidence type="ECO:0000313" key="4">
    <source>
        <dbReference type="Proteomes" id="UP000298030"/>
    </source>
</evidence>
<name>A0A4Y7T0L0_COPMI</name>
<feature type="non-terminal residue" evidence="3">
    <location>
        <position position="130"/>
    </location>
</feature>
<reference evidence="3 4" key="1">
    <citation type="journal article" date="2019" name="Nat. Ecol. Evol.">
        <title>Megaphylogeny resolves global patterns of mushroom evolution.</title>
        <authorList>
            <person name="Varga T."/>
            <person name="Krizsan K."/>
            <person name="Foldi C."/>
            <person name="Dima B."/>
            <person name="Sanchez-Garcia M."/>
            <person name="Sanchez-Ramirez S."/>
            <person name="Szollosi G.J."/>
            <person name="Szarkandi J.G."/>
            <person name="Papp V."/>
            <person name="Albert L."/>
            <person name="Andreopoulos W."/>
            <person name="Angelini C."/>
            <person name="Antonin V."/>
            <person name="Barry K.W."/>
            <person name="Bougher N.L."/>
            <person name="Buchanan P."/>
            <person name="Buyck B."/>
            <person name="Bense V."/>
            <person name="Catcheside P."/>
            <person name="Chovatia M."/>
            <person name="Cooper J."/>
            <person name="Damon W."/>
            <person name="Desjardin D."/>
            <person name="Finy P."/>
            <person name="Geml J."/>
            <person name="Haridas S."/>
            <person name="Hughes K."/>
            <person name="Justo A."/>
            <person name="Karasinski D."/>
            <person name="Kautmanova I."/>
            <person name="Kiss B."/>
            <person name="Kocsube S."/>
            <person name="Kotiranta H."/>
            <person name="LaButti K.M."/>
            <person name="Lechner B.E."/>
            <person name="Liimatainen K."/>
            <person name="Lipzen A."/>
            <person name="Lukacs Z."/>
            <person name="Mihaltcheva S."/>
            <person name="Morgado L.N."/>
            <person name="Niskanen T."/>
            <person name="Noordeloos M.E."/>
            <person name="Ohm R.A."/>
            <person name="Ortiz-Santana B."/>
            <person name="Ovrebo C."/>
            <person name="Racz N."/>
            <person name="Riley R."/>
            <person name="Savchenko A."/>
            <person name="Shiryaev A."/>
            <person name="Soop K."/>
            <person name="Spirin V."/>
            <person name="Szebenyi C."/>
            <person name="Tomsovsky M."/>
            <person name="Tulloss R.E."/>
            <person name="Uehling J."/>
            <person name="Grigoriev I.V."/>
            <person name="Vagvolgyi C."/>
            <person name="Papp T."/>
            <person name="Martin F.M."/>
            <person name="Miettinen O."/>
            <person name="Hibbett D.S."/>
            <person name="Nagy L.G."/>
        </authorList>
    </citation>
    <scope>NUCLEOTIDE SEQUENCE [LARGE SCALE GENOMIC DNA]</scope>
    <source>
        <strain evidence="3 4">FP101781</strain>
    </source>
</reference>
<gene>
    <name evidence="3" type="ORF">FA13DRAFT_1736847</name>
</gene>
<keyword evidence="2" id="KW-1133">Transmembrane helix</keyword>